<evidence type="ECO:0000256" key="1">
    <source>
        <dbReference type="SAM" id="MobiDB-lite"/>
    </source>
</evidence>
<accession>A0A7U6M4L5</accession>
<gene>
    <name evidence="2" type="ORF">PPTS312_37600</name>
</gene>
<evidence type="ECO:0000313" key="3">
    <source>
        <dbReference type="Proteomes" id="UP000464661"/>
    </source>
</evidence>
<organism evidence="2 3">
    <name type="scientific">Pseudomonas putida</name>
    <name type="common">Arthrobacter siderocapsulatus</name>
    <dbReference type="NCBI Taxonomy" id="303"/>
    <lineage>
        <taxon>Bacteria</taxon>
        <taxon>Pseudomonadati</taxon>
        <taxon>Pseudomonadota</taxon>
        <taxon>Gammaproteobacteria</taxon>
        <taxon>Pseudomonadales</taxon>
        <taxon>Pseudomonadaceae</taxon>
        <taxon>Pseudomonas</taxon>
    </lineage>
</organism>
<feature type="compositionally biased region" description="Polar residues" evidence="1">
    <location>
        <begin position="1"/>
        <end position="17"/>
    </location>
</feature>
<dbReference type="Proteomes" id="UP000464661">
    <property type="component" value="Chromosome"/>
</dbReference>
<dbReference type="RefSeq" id="WP_141099576.1">
    <property type="nucleotide sequence ID" value="NZ_AP022324.1"/>
</dbReference>
<name>A0A7U6M4L5_PSEPU</name>
<reference evidence="2 3" key="1">
    <citation type="submission" date="2020-01" db="EMBL/GenBank/DDBJ databases">
        <title>Complete Genome Sequence of Pseudomonas putida Strain TS312, Harboring the HdtS type N-acyl-homoserine Lactone Synthase, Isolated from a Paper Mill.</title>
        <authorList>
            <person name="Hosoe A."/>
            <person name="Suenaga T."/>
            <person name="Sugi T."/>
            <person name="Izumi T."/>
            <person name="Nagai N."/>
            <person name="Terada A."/>
        </authorList>
    </citation>
    <scope>NUCLEOTIDE SEQUENCE [LARGE SCALE GENOMIC DNA]</scope>
    <source>
        <strain evidence="2 3">TS312</strain>
    </source>
</reference>
<dbReference type="AlphaFoldDB" id="A0A7U6M4L5"/>
<feature type="region of interest" description="Disordered" evidence="1">
    <location>
        <begin position="1"/>
        <end position="22"/>
    </location>
</feature>
<dbReference type="EMBL" id="AP022324">
    <property type="protein sequence ID" value="BBU45845.1"/>
    <property type="molecule type" value="Genomic_DNA"/>
</dbReference>
<evidence type="ECO:0000313" key="2">
    <source>
        <dbReference type="EMBL" id="BBU45845.1"/>
    </source>
</evidence>
<protein>
    <submittedName>
        <fullName evidence="2">Uncharacterized protein</fullName>
    </submittedName>
</protein>
<proteinExistence type="predicted"/>
<sequence>MPISSITSQSRVSTFTPDNAPARTVNEAEPKAVKNEKIYQNTLTMISERYQDFSPKTELGFQQRPGVTADIEPISKQDLISILEHIKTDDKLFENCKNKSAKAPFFNKFYLMSNPEQGWNLRLHNFSVRGSGLGGEDSPHYHRWTLGSSVLAGGYINVNYQEGPKTDSTSLRDSYSKYELGASKSQTDAGAREAKFISEAEMKVTDKTLYAQGSLNHFPIATPHSVESHGNVMGTTLTLAHTSKAVSENSIAFEKSNDIKEIPQIKIESNETFKAMLQDQITHLQVLVLSDHLNTSLAEKFEQGFPLTTGEEKHLADYKEPNYVETSLLPALAIYQMETHNDIGHREFSDDTVQLIDTALAEIDRESLDALIANNQHDLYDKQLTVEISDPELARQLSERASQTISIH</sequence>